<sequence>MLLSLPIERRAGARNNKSPFIGQTANLEFADKEGVGVFRRSAVFFTAEKRSAAMIAGAAILLVALLASACGPNSSNCVSYEDRGRLHVSLATIEATSPSMAGTIEAQVTEVAKSRPDCNLLEEVKTALAPKPDYNATQAAWSIDATQDAVLSGIMAGTETAQAGLTSTLSPPVGGTPAP</sequence>
<gene>
    <name evidence="1" type="ORF">A2960_02765</name>
</gene>
<protein>
    <submittedName>
        <fullName evidence="1">Uncharacterized protein</fullName>
    </submittedName>
</protein>
<organism evidence="1 2">
    <name type="scientific">Candidatus Gottesmanbacteria bacterium RIFCSPLOWO2_01_FULL_39_12b</name>
    <dbReference type="NCBI Taxonomy" id="1798388"/>
    <lineage>
        <taxon>Bacteria</taxon>
        <taxon>Candidatus Gottesmaniibacteriota</taxon>
    </lineage>
</organism>
<reference evidence="1 2" key="1">
    <citation type="journal article" date="2016" name="Nat. Commun.">
        <title>Thousands of microbial genomes shed light on interconnected biogeochemical processes in an aquifer system.</title>
        <authorList>
            <person name="Anantharaman K."/>
            <person name="Brown C.T."/>
            <person name="Hug L.A."/>
            <person name="Sharon I."/>
            <person name="Castelle C.J."/>
            <person name="Probst A.J."/>
            <person name="Thomas B.C."/>
            <person name="Singh A."/>
            <person name="Wilkins M.J."/>
            <person name="Karaoz U."/>
            <person name="Brodie E.L."/>
            <person name="Williams K.H."/>
            <person name="Hubbard S.S."/>
            <person name="Banfield J.F."/>
        </authorList>
    </citation>
    <scope>NUCLEOTIDE SEQUENCE [LARGE SCALE GENOMIC DNA]</scope>
</reference>
<accession>A0A1F6ARC1</accession>
<evidence type="ECO:0000313" key="1">
    <source>
        <dbReference type="EMBL" id="OGG27043.1"/>
    </source>
</evidence>
<dbReference type="AlphaFoldDB" id="A0A1F6ARC1"/>
<name>A0A1F6ARC1_9BACT</name>
<proteinExistence type="predicted"/>
<dbReference type="Proteomes" id="UP000176609">
    <property type="component" value="Unassembled WGS sequence"/>
</dbReference>
<dbReference type="EMBL" id="MFJR01000007">
    <property type="protein sequence ID" value="OGG27043.1"/>
    <property type="molecule type" value="Genomic_DNA"/>
</dbReference>
<comment type="caution">
    <text evidence="1">The sequence shown here is derived from an EMBL/GenBank/DDBJ whole genome shotgun (WGS) entry which is preliminary data.</text>
</comment>
<evidence type="ECO:0000313" key="2">
    <source>
        <dbReference type="Proteomes" id="UP000176609"/>
    </source>
</evidence>